<geneLocation type="plasmid" evidence="2 3">
    <name>pCRI9333.06</name>
</geneLocation>
<reference evidence="2 3" key="1">
    <citation type="submission" date="2012-06" db="EMBL/GenBank/DDBJ databases">
        <title>Finished plasmid 6 of genome of Crinalium epipsammum PCC 9333.</title>
        <authorList>
            <consortium name="US DOE Joint Genome Institute"/>
            <person name="Gugger M."/>
            <person name="Coursin T."/>
            <person name="Rippka R."/>
            <person name="Tandeau De Marsac N."/>
            <person name="Huntemann M."/>
            <person name="Wei C.-L."/>
            <person name="Han J."/>
            <person name="Detter J.C."/>
            <person name="Han C."/>
            <person name="Tapia R."/>
            <person name="Davenport K."/>
            <person name="Daligault H."/>
            <person name="Erkkila T."/>
            <person name="Gu W."/>
            <person name="Munk A.C.C."/>
            <person name="Teshima H."/>
            <person name="Xu Y."/>
            <person name="Chain P."/>
            <person name="Chen A."/>
            <person name="Krypides N."/>
            <person name="Mavromatis K."/>
            <person name="Markowitz V."/>
            <person name="Szeto E."/>
            <person name="Ivanova N."/>
            <person name="Mikhailova N."/>
            <person name="Ovchinnikova G."/>
            <person name="Pagani I."/>
            <person name="Pati A."/>
            <person name="Goodwin L."/>
            <person name="Peters L."/>
            <person name="Pitluck S."/>
            <person name="Woyke T."/>
            <person name="Kerfeld C."/>
        </authorList>
    </citation>
    <scope>NUCLEOTIDE SEQUENCE [LARGE SCALE GENOMIC DNA]</scope>
    <source>
        <strain evidence="2 3">PCC 9333</strain>
        <plasmid evidence="3">Plasmid pCRI9333.06</plasmid>
    </source>
</reference>
<proteinExistence type="predicted"/>
<dbReference type="AlphaFoldDB" id="K9W5S8"/>
<dbReference type="PATRIC" id="fig|1173022.3.peg.5338"/>
<keyword evidence="3" id="KW-1185">Reference proteome</keyword>
<dbReference type="Pfam" id="PF13148">
    <property type="entry name" value="DUF3987"/>
    <property type="match status" value="1"/>
</dbReference>
<protein>
    <recommendedName>
        <fullName evidence="4">DUF3987 domain-containing protein</fullName>
    </recommendedName>
</protein>
<name>K9W5S8_9CYAN</name>
<evidence type="ECO:0000313" key="2">
    <source>
        <dbReference type="EMBL" id="AFZ15703.1"/>
    </source>
</evidence>
<dbReference type="Proteomes" id="UP000010472">
    <property type="component" value="Plasmid pCRI9333.06"/>
</dbReference>
<accession>K9W5S8</accession>
<evidence type="ECO:0000313" key="3">
    <source>
        <dbReference type="Proteomes" id="UP000010472"/>
    </source>
</evidence>
<organism evidence="2 3">
    <name type="scientific">Crinalium epipsammum PCC 9333</name>
    <dbReference type="NCBI Taxonomy" id="1173022"/>
    <lineage>
        <taxon>Bacteria</taxon>
        <taxon>Bacillati</taxon>
        <taxon>Cyanobacteriota</taxon>
        <taxon>Cyanophyceae</taxon>
        <taxon>Gomontiellales</taxon>
        <taxon>Gomontiellaceae</taxon>
        <taxon>Crinalium</taxon>
    </lineage>
</organism>
<dbReference type="InterPro" id="IPR025048">
    <property type="entry name" value="DUF3987"/>
</dbReference>
<gene>
    <name evidence="2" type="ORF">Cri9333_4947</name>
</gene>
<sequence>MIANFKQDFPKQSGKNNPCPICSRTKDKDCKWNDSAILCHSYTNGEGNLPGYEYKGVSKNGGNWGIYSLAQEKKAVRSKSKKDYYYSDRDGNSLIKVTRVDDGQGRKQFYQSHWDGKTWVTGLTDEIKKSVPIYHYQKVKEAIANGQLIFWVEGEGVADTLWELGIPATTTLGGSKGYRSYGNYLQDLAGASLVLSPDRDEAGLLYMAVINADFPDVQWCYCFPDSPIWEHIPKNEGADLADWIKDGATATDIMGAVRTKRELKQFKPNDNSNSNVIEHPTATREIYSSEEVSQKIDQLISDGLSGSQLASELADLAVNSRYNQLAVEKIYQAALKEREQVEARQDVGIELEKLINASNSTIDIGQILPAQLSKPINQLATWLNLKPETYLTALLTTTSSLFKVGTRIAVCPATDWEETPQIYAGIVAPSSQKKSPILKAIVTKPLQKLQQQEKEVFKIDKANYEKELQEYNEAKKNNRGSGDNQSSDDKPEEPKLRHYSFTQGTTEGLLRQLQNHSDKGILWNCDELAGLFKGANQYKSGKGDDIEAILSMYDGTPINLLRADETKNISLDGCILSIMGTTQPTVLQSLMKDDTDGNGQWARFCWVKQPLAVCTIPESGKIELTPLLADIYQKVDDLHPTVYRLSAEGWKLFRDEYNRLELKRVETANKSSGLSSCYGKSEGRLARLCLNLHVLWELAGDQVPGEEINAEIVKKAIALNRFYLAQVTSLYSDFHQDSLAPHLLKVIQLSERKGWIKPKDVQLSTTPKQRPTPETVRTWFYELVSLGMGITQGEGRNIQFHYKVDDKVDKVDDKVDKSSTSETIDNTLLQPKVDKVDKVDDFQNLANTNSQNKELVTLLAQVDNPEKTSTSIESSTLSTFPHNQEPVSDVAVDNLSTTPSTFVETSTLSTDESLSTVTSSNEVAECAEVLAVTESVEALSEVINQYGRKICTQAVKLLDEKQSCVVKVVKKLQVKLKKQLGDRYQDLPA</sequence>
<evidence type="ECO:0000256" key="1">
    <source>
        <dbReference type="SAM" id="MobiDB-lite"/>
    </source>
</evidence>
<keyword evidence="2" id="KW-0614">Plasmid</keyword>
<dbReference type="KEGG" id="cep:Cri9333_4947"/>
<dbReference type="EMBL" id="CP003626">
    <property type="protein sequence ID" value="AFZ15703.1"/>
    <property type="molecule type" value="Genomic_DNA"/>
</dbReference>
<evidence type="ECO:0008006" key="4">
    <source>
        <dbReference type="Google" id="ProtNLM"/>
    </source>
</evidence>
<dbReference type="OrthoDB" id="460004at2"/>
<dbReference type="HOGENOM" id="CLU_010704_0_0_3"/>
<dbReference type="RefSeq" id="WP_015205624.1">
    <property type="nucleotide sequence ID" value="NC_019755.1"/>
</dbReference>
<feature type="region of interest" description="Disordered" evidence="1">
    <location>
        <begin position="471"/>
        <end position="495"/>
    </location>
</feature>